<feature type="region of interest" description="Disordered" evidence="1">
    <location>
        <begin position="14"/>
        <end position="47"/>
    </location>
</feature>
<evidence type="ECO:0000313" key="2">
    <source>
        <dbReference type="EMBL" id="EFC45323.1"/>
    </source>
</evidence>
<name>D2VCJ5_NAEGR</name>
<dbReference type="VEuPathDB" id="AmoebaDB:NAEGRDRAFT_66593"/>
<organism evidence="3">
    <name type="scientific">Naegleria gruberi</name>
    <name type="common">Amoeba</name>
    <dbReference type="NCBI Taxonomy" id="5762"/>
    <lineage>
        <taxon>Eukaryota</taxon>
        <taxon>Discoba</taxon>
        <taxon>Heterolobosea</taxon>
        <taxon>Tetramitia</taxon>
        <taxon>Eutetramitia</taxon>
        <taxon>Vahlkampfiidae</taxon>
        <taxon>Naegleria</taxon>
    </lineage>
</organism>
<protein>
    <submittedName>
        <fullName evidence="2">Predicted protein</fullName>
    </submittedName>
</protein>
<reference evidence="2 3" key="1">
    <citation type="journal article" date="2010" name="Cell">
        <title>The genome of Naegleria gruberi illuminates early eukaryotic versatility.</title>
        <authorList>
            <person name="Fritz-Laylin L.K."/>
            <person name="Prochnik S.E."/>
            <person name="Ginger M.L."/>
            <person name="Dacks J.B."/>
            <person name="Carpenter M.L."/>
            <person name="Field M.C."/>
            <person name="Kuo A."/>
            <person name="Paredez A."/>
            <person name="Chapman J."/>
            <person name="Pham J."/>
            <person name="Shu S."/>
            <person name="Neupane R."/>
            <person name="Cipriano M."/>
            <person name="Mancuso J."/>
            <person name="Tu H."/>
            <person name="Salamov A."/>
            <person name="Lindquist E."/>
            <person name="Shapiro H."/>
            <person name="Lucas S."/>
            <person name="Grigoriev I.V."/>
            <person name="Cande W.Z."/>
            <person name="Fulton C."/>
            <person name="Rokhsar D.S."/>
            <person name="Dawson S.C."/>
        </authorList>
    </citation>
    <scope>NUCLEOTIDE SEQUENCE [LARGE SCALE GENOMIC DNA]</scope>
    <source>
        <strain evidence="2 3">NEG-M</strain>
    </source>
</reference>
<dbReference type="Proteomes" id="UP000006671">
    <property type="component" value="Unassembled WGS sequence"/>
</dbReference>
<dbReference type="EMBL" id="GG738863">
    <property type="protein sequence ID" value="EFC45323.1"/>
    <property type="molecule type" value="Genomic_DNA"/>
</dbReference>
<dbReference type="OrthoDB" id="10394645at2759"/>
<dbReference type="AlphaFoldDB" id="D2VCJ5"/>
<proteinExistence type="predicted"/>
<accession>D2VCJ5</accession>
<dbReference type="InParanoid" id="D2VCJ5"/>
<feature type="compositionally biased region" description="Low complexity" evidence="1">
    <location>
        <begin position="15"/>
        <end position="31"/>
    </location>
</feature>
<keyword evidence="3" id="KW-1185">Reference proteome</keyword>
<dbReference type="KEGG" id="ngr:NAEGRDRAFT_66593"/>
<dbReference type="GeneID" id="8850435"/>
<evidence type="ECO:0000256" key="1">
    <source>
        <dbReference type="SAM" id="MobiDB-lite"/>
    </source>
</evidence>
<evidence type="ECO:0000313" key="3">
    <source>
        <dbReference type="Proteomes" id="UP000006671"/>
    </source>
</evidence>
<dbReference type="OMA" id="NTPVCQF"/>
<dbReference type="RefSeq" id="XP_002678067.1">
    <property type="nucleotide sequence ID" value="XM_002678021.1"/>
</dbReference>
<gene>
    <name evidence="2" type="ORF">NAEGRDRAFT_66593</name>
</gene>
<sequence>MFNIEDVSSIVLQQNSNTSSNDNNNSSSRSNILNQHHQKEEEEEQVVDMTTFGPKEHLLNSLKKFEENNFPYKVLQQRAVKINSRKAYECKLELEMKKSILSKHFKQFEKSESGDSVKVLLYLVALKSDETNKFFTLQHMTPNLDLENFENEIENNISHMVRSIKLVQTQQVGGFTLERKDLGISMKLLDEAWQCWKVSELEHDFTAPTRKSKATDSSTKLKMESLIELPNHLRNENVLLYLVSQHSKDQIGKEFALIECTTAEQQETFEQILEHRKVSLKKFDNFIEISERINFGDELASEGILFAYITEFESSPVHSSKLLPTDLTQSFERYNAIECYFTRDSKIYKIFSRSHFSQSLSSFRESIISQFKCLTFKQPETTTDLLDNTFMTFKSEEHKFEIQVPLLYQVSAKESLGNTPVCQFFSRYSMLNVLHMFETQIYFELIGHISKNEHILTDATQRLETLKQSLHSQMVRNLGKPIPLRSESTLVFNDIEARHVVFSTPIGSPIHQKNLIHAHTNFLWVCPSPQAILSQSKSPQSDTVYVVTIKSNVMESFFTESIEKLLQQIHSTFKLVKE</sequence>